<accession>A0A4Z2HH06</accession>
<sequence length="121" mass="13430">MKIAGALCRHRGAVITRDRAQSGTFPSPLRSDVQIPAAGALLAPWEPCSFSRIQHTVWFDLHQRLTDTDGTTSAVSRRHRNMSIAHDTSTRPRVQHHRRPTTANQQQLSGVSSSCGFRTES</sequence>
<evidence type="ECO:0000313" key="3">
    <source>
        <dbReference type="Proteomes" id="UP000314294"/>
    </source>
</evidence>
<comment type="caution">
    <text evidence="2">The sequence shown here is derived from an EMBL/GenBank/DDBJ whole genome shotgun (WGS) entry which is preliminary data.</text>
</comment>
<protein>
    <submittedName>
        <fullName evidence="2">Uncharacterized protein</fullName>
    </submittedName>
</protein>
<feature type="compositionally biased region" description="Polar residues" evidence="1">
    <location>
        <begin position="101"/>
        <end position="121"/>
    </location>
</feature>
<evidence type="ECO:0000256" key="1">
    <source>
        <dbReference type="SAM" id="MobiDB-lite"/>
    </source>
</evidence>
<dbReference type="EMBL" id="SRLO01000257">
    <property type="protein sequence ID" value="TNN64184.1"/>
    <property type="molecule type" value="Genomic_DNA"/>
</dbReference>
<name>A0A4Z2HH06_9TELE</name>
<gene>
    <name evidence="2" type="ORF">EYF80_025552</name>
</gene>
<dbReference type="AlphaFoldDB" id="A0A4Z2HH06"/>
<reference evidence="2 3" key="1">
    <citation type="submission" date="2019-03" db="EMBL/GenBank/DDBJ databases">
        <title>First draft genome of Liparis tanakae, snailfish: a comprehensive survey of snailfish specific genes.</title>
        <authorList>
            <person name="Kim W."/>
            <person name="Song I."/>
            <person name="Jeong J.-H."/>
            <person name="Kim D."/>
            <person name="Kim S."/>
            <person name="Ryu S."/>
            <person name="Song J.Y."/>
            <person name="Lee S.K."/>
        </authorList>
    </citation>
    <scope>NUCLEOTIDE SEQUENCE [LARGE SCALE GENOMIC DNA]</scope>
    <source>
        <tissue evidence="2">Muscle</tissue>
    </source>
</reference>
<feature type="region of interest" description="Disordered" evidence="1">
    <location>
        <begin position="69"/>
        <end position="121"/>
    </location>
</feature>
<dbReference type="Proteomes" id="UP000314294">
    <property type="component" value="Unassembled WGS sequence"/>
</dbReference>
<keyword evidence="3" id="KW-1185">Reference proteome</keyword>
<proteinExistence type="predicted"/>
<organism evidence="2 3">
    <name type="scientific">Liparis tanakae</name>
    <name type="common">Tanaka's snailfish</name>
    <dbReference type="NCBI Taxonomy" id="230148"/>
    <lineage>
        <taxon>Eukaryota</taxon>
        <taxon>Metazoa</taxon>
        <taxon>Chordata</taxon>
        <taxon>Craniata</taxon>
        <taxon>Vertebrata</taxon>
        <taxon>Euteleostomi</taxon>
        <taxon>Actinopterygii</taxon>
        <taxon>Neopterygii</taxon>
        <taxon>Teleostei</taxon>
        <taxon>Neoteleostei</taxon>
        <taxon>Acanthomorphata</taxon>
        <taxon>Eupercaria</taxon>
        <taxon>Perciformes</taxon>
        <taxon>Cottioidei</taxon>
        <taxon>Cottales</taxon>
        <taxon>Liparidae</taxon>
        <taxon>Liparis</taxon>
    </lineage>
</organism>
<evidence type="ECO:0000313" key="2">
    <source>
        <dbReference type="EMBL" id="TNN64184.1"/>
    </source>
</evidence>